<dbReference type="Pfam" id="PF02769">
    <property type="entry name" value="AIRS_C"/>
    <property type="match status" value="1"/>
</dbReference>
<dbReference type="RefSeq" id="WP_075073790.1">
    <property type="nucleotide sequence ID" value="NZ_DF967972.1"/>
</dbReference>
<keyword evidence="5" id="KW-1185">Reference proteome</keyword>
<reference evidence="4" key="1">
    <citation type="submission" date="2015-07" db="EMBL/GenBank/DDBJ databases">
        <title>Draft Genome Sequences of Anaerolinea thermolimosa IMO-1, Bellilinea caldifistulae GOMI-1, Leptolinea tardivitalis YMTK-2, Levilinea saccharolytica KIBI-1,Longilinea arvoryzae KOME-1, Previously Described as Members of the Anaerolineaceae (Chloroflexi).</title>
        <authorList>
            <person name="Sekiguchi Y."/>
            <person name="Ohashi A."/>
            <person name="Matsuura N."/>
            <person name="Tourlousse M.D."/>
        </authorList>
    </citation>
    <scope>NUCLEOTIDE SEQUENCE [LARGE SCALE GENOMIC DNA]</scope>
    <source>
        <strain evidence="4">KOME-1</strain>
    </source>
</reference>
<evidence type="ECO:0000259" key="3">
    <source>
        <dbReference type="Pfam" id="PF02769"/>
    </source>
</evidence>
<dbReference type="STRING" id="360412.LARV_02315"/>
<dbReference type="GO" id="GO:0051604">
    <property type="term" value="P:protein maturation"/>
    <property type="evidence" value="ECO:0007669"/>
    <property type="project" value="TreeGrafter"/>
</dbReference>
<dbReference type="PIRSF" id="PIRSF005644">
    <property type="entry name" value="Hdrgns_mtr_HypE"/>
    <property type="match status" value="1"/>
</dbReference>
<dbReference type="InterPro" id="IPR010918">
    <property type="entry name" value="PurM-like_C_dom"/>
</dbReference>
<dbReference type="PANTHER" id="PTHR30303">
    <property type="entry name" value="HYDROGENASE ISOENZYMES FORMATION PROTEIN HYPE"/>
    <property type="match status" value="1"/>
</dbReference>
<dbReference type="Pfam" id="PF00586">
    <property type="entry name" value="AIRS"/>
    <property type="match status" value="1"/>
</dbReference>
<dbReference type="Gene3D" id="3.90.650.10">
    <property type="entry name" value="PurM-like C-terminal domain"/>
    <property type="match status" value="1"/>
</dbReference>
<gene>
    <name evidence="4" type="ORF">LARV_02315</name>
</gene>
<evidence type="ECO:0000256" key="1">
    <source>
        <dbReference type="ARBA" id="ARBA00006243"/>
    </source>
</evidence>
<sequence>MDHPFPIGKLPPAFLNSILANAPQFDRRVLLGPGIGLDCAVVDMGDRYWVFKADPITFATDQIGWYAVQVASNDIATTGATPRFMLLTLLLPEGKSDEALVRSISDQVFSACNQHQITVLGGHTEVTHGIDRPLLVITLIGEVLKDRLVTPRGARPGDALLLTKGIPIEATSLLAREFPDRLAQHLTSLEIRQAADFLYHPGIGVFRDAQIALQAGKVTAMHDPTEGGLSAALWEMAQACGQDILFDPSAVTIPSLAARICLIFGLDPFATIASGALLLAVQPSDAEPILNTLRENDIAASRIGEIVAGDGKVFTLTGTRRILWPYPDRDEIGKVFD</sequence>
<feature type="domain" description="PurM-like N-terminal" evidence="2">
    <location>
        <begin position="38"/>
        <end position="143"/>
    </location>
</feature>
<dbReference type="InterPro" id="IPR036921">
    <property type="entry name" value="PurM-like_N_sf"/>
</dbReference>
<evidence type="ECO:0000259" key="2">
    <source>
        <dbReference type="Pfam" id="PF00586"/>
    </source>
</evidence>
<comment type="similarity">
    <text evidence="1">Belongs to the HypE family.</text>
</comment>
<feature type="domain" description="PurM-like C-terminal" evidence="3">
    <location>
        <begin position="155"/>
        <end position="314"/>
    </location>
</feature>
<dbReference type="InterPro" id="IPR036676">
    <property type="entry name" value="PurM-like_C_sf"/>
</dbReference>
<dbReference type="EMBL" id="DF967972">
    <property type="protein sequence ID" value="GAP14542.1"/>
    <property type="molecule type" value="Genomic_DNA"/>
</dbReference>
<dbReference type="InterPro" id="IPR016188">
    <property type="entry name" value="PurM-like_N"/>
</dbReference>
<accession>A0A0S7BAN1</accession>
<dbReference type="SUPFAM" id="SSF56042">
    <property type="entry name" value="PurM C-terminal domain-like"/>
    <property type="match status" value="1"/>
</dbReference>
<dbReference type="PANTHER" id="PTHR30303:SF4">
    <property type="entry name" value="HYDROGENASE EXPRESSION_FORMATION PROTEIN HYPE"/>
    <property type="match status" value="1"/>
</dbReference>
<dbReference type="Gene3D" id="3.30.1330.10">
    <property type="entry name" value="PurM-like, N-terminal domain"/>
    <property type="match status" value="1"/>
</dbReference>
<proteinExistence type="inferred from homology"/>
<dbReference type="SUPFAM" id="SSF55326">
    <property type="entry name" value="PurM N-terminal domain-like"/>
    <property type="match status" value="1"/>
</dbReference>
<evidence type="ECO:0000313" key="4">
    <source>
        <dbReference type="EMBL" id="GAP14542.1"/>
    </source>
</evidence>
<name>A0A0S7BAN1_9CHLR</name>
<dbReference type="Proteomes" id="UP000055060">
    <property type="component" value="Unassembled WGS sequence"/>
</dbReference>
<protein>
    <submittedName>
        <fullName evidence="4">Hydrogenase maturation factor</fullName>
    </submittedName>
</protein>
<evidence type="ECO:0000313" key="5">
    <source>
        <dbReference type="Proteomes" id="UP000055060"/>
    </source>
</evidence>
<dbReference type="AlphaFoldDB" id="A0A0S7BAN1"/>
<dbReference type="CDD" id="cd06061">
    <property type="entry name" value="PurM-like1"/>
    <property type="match status" value="1"/>
</dbReference>
<dbReference type="InterPro" id="IPR011854">
    <property type="entry name" value="HypE"/>
</dbReference>
<organism evidence="4">
    <name type="scientific">Longilinea arvoryzae</name>
    <dbReference type="NCBI Taxonomy" id="360412"/>
    <lineage>
        <taxon>Bacteria</taxon>
        <taxon>Bacillati</taxon>
        <taxon>Chloroflexota</taxon>
        <taxon>Anaerolineae</taxon>
        <taxon>Anaerolineales</taxon>
        <taxon>Anaerolineaceae</taxon>
        <taxon>Longilinea</taxon>
    </lineage>
</organism>